<evidence type="ECO:0000313" key="2">
    <source>
        <dbReference type="EMBL" id="CAB4891185.1"/>
    </source>
</evidence>
<sequence>MFDALANDEGTTLEFEVGDRRVGSGEEQLTERRHRVASQRAQGGVVGGDLTPSEDGHAFALDDALDTLARARCVAAALRQECDTGCVGTGCGELEIYDGAEERVRYLDQNARTVAGVRFGARGTAVLEVDQCGDRLLDDVATAATVHVHHECDTTRVVFVDGIVEALRARSVLHT</sequence>
<reference evidence="2" key="1">
    <citation type="submission" date="2020-05" db="EMBL/GenBank/DDBJ databases">
        <authorList>
            <person name="Chiriac C."/>
            <person name="Salcher M."/>
            <person name="Ghai R."/>
            <person name="Kavagutti S V."/>
        </authorList>
    </citation>
    <scope>NUCLEOTIDE SEQUENCE</scope>
</reference>
<gene>
    <name evidence="2" type="ORF">UFOPK3472_01892</name>
</gene>
<feature type="region of interest" description="Disordered" evidence="1">
    <location>
        <begin position="17"/>
        <end position="49"/>
    </location>
</feature>
<dbReference type="EMBL" id="CAFBLX010000120">
    <property type="protein sequence ID" value="CAB4891185.1"/>
    <property type="molecule type" value="Genomic_DNA"/>
</dbReference>
<protein>
    <submittedName>
        <fullName evidence="2">Unannotated protein</fullName>
    </submittedName>
</protein>
<name>A0A6J7FCH6_9ZZZZ</name>
<evidence type="ECO:0000256" key="1">
    <source>
        <dbReference type="SAM" id="MobiDB-lite"/>
    </source>
</evidence>
<dbReference type="AlphaFoldDB" id="A0A6J7FCH6"/>
<organism evidence="2">
    <name type="scientific">freshwater metagenome</name>
    <dbReference type="NCBI Taxonomy" id="449393"/>
    <lineage>
        <taxon>unclassified sequences</taxon>
        <taxon>metagenomes</taxon>
        <taxon>ecological metagenomes</taxon>
    </lineage>
</organism>
<proteinExistence type="predicted"/>
<accession>A0A6J7FCH6</accession>